<dbReference type="InterPro" id="IPR039422">
    <property type="entry name" value="MarR/SlyA-like"/>
</dbReference>
<accession>A0ABS9TPW3</accession>
<sequence>MSKQLAVERAARAAERFGNAADAVDAAAADLLGVNRTDLRILGAVADGALTAGQVAAAVGLSPAAATTAIQRLTAREYLTREPDPDDRRRAVVALTPSARRRAEEIYGPVGEAGTGELQRYTIAELTVIADFLERGRAFQLAQAERIRGLVANGPADGPQ</sequence>
<protein>
    <submittedName>
        <fullName evidence="2">MarR family transcriptional regulator</fullName>
    </submittedName>
</protein>
<gene>
    <name evidence="2" type="ORF">MMF94_33065</name>
</gene>
<dbReference type="SMART" id="SM00347">
    <property type="entry name" value="HTH_MARR"/>
    <property type="match status" value="1"/>
</dbReference>
<dbReference type="PROSITE" id="PS50995">
    <property type="entry name" value="HTH_MARR_2"/>
    <property type="match status" value="1"/>
</dbReference>
<dbReference type="Proteomes" id="UP001299970">
    <property type="component" value="Unassembled WGS sequence"/>
</dbReference>
<dbReference type="Pfam" id="PF12802">
    <property type="entry name" value="MarR_2"/>
    <property type="match status" value="1"/>
</dbReference>
<reference evidence="2 3" key="1">
    <citation type="submission" date="2022-03" db="EMBL/GenBank/DDBJ databases">
        <title>Pseudonocardia alaer sp. nov., a novel actinomycete isolated from reed forest soil.</title>
        <authorList>
            <person name="Wang L."/>
        </authorList>
    </citation>
    <scope>NUCLEOTIDE SEQUENCE [LARGE SCALE GENOMIC DNA]</scope>
    <source>
        <strain evidence="2 3">Y-16303</strain>
    </source>
</reference>
<dbReference type="SUPFAM" id="SSF46785">
    <property type="entry name" value="Winged helix' DNA-binding domain"/>
    <property type="match status" value="1"/>
</dbReference>
<proteinExistence type="predicted"/>
<organism evidence="2 3">
    <name type="scientific">Pseudonocardia alaniniphila</name>
    <dbReference type="NCBI Taxonomy" id="75291"/>
    <lineage>
        <taxon>Bacteria</taxon>
        <taxon>Bacillati</taxon>
        <taxon>Actinomycetota</taxon>
        <taxon>Actinomycetes</taxon>
        <taxon>Pseudonocardiales</taxon>
        <taxon>Pseudonocardiaceae</taxon>
        <taxon>Pseudonocardia</taxon>
    </lineage>
</organism>
<evidence type="ECO:0000313" key="2">
    <source>
        <dbReference type="EMBL" id="MCH6170560.1"/>
    </source>
</evidence>
<keyword evidence="3" id="KW-1185">Reference proteome</keyword>
<evidence type="ECO:0000313" key="3">
    <source>
        <dbReference type="Proteomes" id="UP001299970"/>
    </source>
</evidence>
<dbReference type="InterPro" id="IPR036388">
    <property type="entry name" value="WH-like_DNA-bd_sf"/>
</dbReference>
<name>A0ABS9TPW3_9PSEU</name>
<dbReference type="Gene3D" id="1.10.10.10">
    <property type="entry name" value="Winged helix-like DNA-binding domain superfamily/Winged helix DNA-binding domain"/>
    <property type="match status" value="1"/>
</dbReference>
<comment type="caution">
    <text evidence="2">The sequence shown here is derived from an EMBL/GenBank/DDBJ whole genome shotgun (WGS) entry which is preliminary data.</text>
</comment>
<dbReference type="PANTHER" id="PTHR33164">
    <property type="entry name" value="TRANSCRIPTIONAL REGULATOR, MARR FAMILY"/>
    <property type="match status" value="1"/>
</dbReference>
<dbReference type="CDD" id="cd00090">
    <property type="entry name" value="HTH_ARSR"/>
    <property type="match status" value="1"/>
</dbReference>
<dbReference type="RefSeq" id="WP_241041371.1">
    <property type="nucleotide sequence ID" value="NZ_JAKXMK010000034.1"/>
</dbReference>
<dbReference type="InterPro" id="IPR011991">
    <property type="entry name" value="ArsR-like_HTH"/>
</dbReference>
<dbReference type="InterPro" id="IPR000835">
    <property type="entry name" value="HTH_MarR-typ"/>
</dbReference>
<dbReference type="PANTHER" id="PTHR33164:SF106">
    <property type="entry name" value="TRANSCRIPTIONAL REGULATORY PROTEIN"/>
    <property type="match status" value="1"/>
</dbReference>
<dbReference type="EMBL" id="JAKXMK010000034">
    <property type="protein sequence ID" value="MCH6170560.1"/>
    <property type="molecule type" value="Genomic_DNA"/>
</dbReference>
<feature type="domain" description="HTH marR-type" evidence="1">
    <location>
        <begin position="1"/>
        <end position="138"/>
    </location>
</feature>
<dbReference type="InterPro" id="IPR036390">
    <property type="entry name" value="WH_DNA-bd_sf"/>
</dbReference>
<evidence type="ECO:0000259" key="1">
    <source>
        <dbReference type="PROSITE" id="PS50995"/>
    </source>
</evidence>